<accession>A0A3R8PBJ6</accession>
<dbReference type="Proteomes" id="UP000276526">
    <property type="component" value="Unassembled WGS sequence"/>
</dbReference>
<dbReference type="GO" id="GO:0051301">
    <property type="term" value="P:cell division"/>
    <property type="evidence" value="ECO:0007669"/>
    <property type="project" value="UniProtKB-UniRule"/>
</dbReference>
<dbReference type="AlphaFoldDB" id="A0A3R8PBJ6"/>
<feature type="transmembrane region" description="Helical" evidence="7">
    <location>
        <begin position="77"/>
        <end position="97"/>
    </location>
</feature>
<evidence type="ECO:0000256" key="8">
    <source>
        <dbReference type="SAM" id="MobiDB-lite"/>
    </source>
</evidence>
<keyword evidence="1 7" id="KW-1003">Cell membrane</keyword>
<dbReference type="Pfam" id="PF06781">
    <property type="entry name" value="CrgA"/>
    <property type="match status" value="1"/>
</dbReference>
<evidence type="ECO:0000256" key="1">
    <source>
        <dbReference type="ARBA" id="ARBA00022475"/>
    </source>
</evidence>
<evidence type="ECO:0000256" key="3">
    <source>
        <dbReference type="ARBA" id="ARBA00022692"/>
    </source>
</evidence>
<reference evidence="11 12" key="1">
    <citation type="submission" date="2018-01" db="EMBL/GenBank/DDBJ databases">
        <title>Twenty Corynebacterium bovis Genomes.</title>
        <authorList>
            <person name="Gulvik C.A."/>
        </authorList>
    </citation>
    <scope>NUCLEOTIDE SEQUENCE [LARGE SCALE GENOMIC DNA]</scope>
    <source>
        <strain evidence="10 12">16-2004</strain>
        <strain evidence="9 11">F6900</strain>
    </source>
</reference>
<evidence type="ECO:0000313" key="11">
    <source>
        <dbReference type="Proteomes" id="UP000276526"/>
    </source>
</evidence>
<proteinExistence type="inferred from homology"/>
<dbReference type="EMBL" id="PQNQ01000047">
    <property type="protein sequence ID" value="RRQ01982.1"/>
    <property type="molecule type" value="Genomic_DNA"/>
</dbReference>
<feature type="region of interest" description="Disordered" evidence="8">
    <location>
        <begin position="1"/>
        <end position="34"/>
    </location>
</feature>
<comment type="function">
    <text evidence="7">Involved in cell division.</text>
</comment>
<keyword evidence="12" id="KW-1185">Reference proteome</keyword>
<comment type="caution">
    <text evidence="9">The sequence shown here is derived from an EMBL/GenBank/DDBJ whole genome shotgun (WGS) entry which is preliminary data.</text>
</comment>
<evidence type="ECO:0000313" key="12">
    <source>
        <dbReference type="Proteomes" id="UP000278422"/>
    </source>
</evidence>
<evidence type="ECO:0000256" key="5">
    <source>
        <dbReference type="ARBA" id="ARBA00023136"/>
    </source>
</evidence>
<comment type="subcellular location">
    <subcellularLocation>
        <location evidence="7">Cell membrane</location>
        <topology evidence="7">Multi-pass membrane protein</topology>
    </subcellularLocation>
</comment>
<gene>
    <name evidence="7" type="primary">crgA</name>
    <name evidence="10" type="ORF">CXF42_10310</name>
    <name evidence="9" type="ORF">CXF48_06740</name>
</gene>
<keyword evidence="6 7" id="KW-0131">Cell cycle</keyword>
<feature type="transmembrane region" description="Helical" evidence="7">
    <location>
        <begin position="43"/>
        <end position="65"/>
    </location>
</feature>
<dbReference type="HAMAP" id="MF_00631">
    <property type="entry name" value="CrgA"/>
    <property type="match status" value="1"/>
</dbReference>
<dbReference type="Proteomes" id="UP000278422">
    <property type="component" value="Unassembled WGS sequence"/>
</dbReference>
<feature type="compositionally biased region" description="Polar residues" evidence="8">
    <location>
        <begin position="1"/>
        <end position="10"/>
    </location>
</feature>
<keyword evidence="5 7" id="KW-0472">Membrane</keyword>
<dbReference type="EMBL" id="PQNK01000009">
    <property type="protein sequence ID" value="RRO86489.1"/>
    <property type="molecule type" value="Genomic_DNA"/>
</dbReference>
<evidence type="ECO:0000256" key="7">
    <source>
        <dbReference type="HAMAP-Rule" id="MF_00631"/>
    </source>
</evidence>
<organism evidence="9 11">
    <name type="scientific">Corynebacterium bovis</name>
    <dbReference type="NCBI Taxonomy" id="36808"/>
    <lineage>
        <taxon>Bacteria</taxon>
        <taxon>Bacillati</taxon>
        <taxon>Actinomycetota</taxon>
        <taxon>Actinomycetes</taxon>
        <taxon>Mycobacteriales</taxon>
        <taxon>Corynebacteriaceae</taxon>
        <taxon>Corynebacterium</taxon>
    </lineage>
</organism>
<keyword evidence="2 7" id="KW-0132">Cell division</keyword>
<protein>
    <recommendedName>
        <fullName evidence="7">Cell division protein CrgA</fullName>
    </recommendedName>
</protein>
<evidence type="ECO:0000313" key="10">
    <source>
        <dbReference type="EMBL" id="RRQ01982.1"/>
    </source>
</evidence>
<dbReference type="InterPro" id="IPR009619">
    <property type="entry name" value="CrgA"/>
</dbReference>
<dbReference type="GeneID" id="60809025"/>
<sequence length="98" mass="10605">MPKSKITANQADAASVASTSAASEGGPDRRTPVKLNSTGTSRWYLVLMFGLMLLGLAWLVVNYIVGDKIGFFTELGAWNYLIGFGLFIIGLLMSMGWK</sequence>
<comment type="similarity">
    <text evidence="7">Belongs to the CrgA family.</text>
</comment>
<evidence type="ECO:0000256" key="6">
    <source>
        <dbReference type="ARBA" id="ARBA00023306"/>
    </source>
</evidence>
<dbReference type="NCBIfam" id="NF001194">
    <property type="entry name" value="PRK00159.1"/>
    <property type="match status" value="1"/>
</dbReference>
<evidence type="ECO:0000256" key="2">
    <source>
        <dbReference type="ARBA" id="ARBA00022618"/>
    </source>
</evidence>
<keyword evidence="3 7" id="KW-0812">Transmembrane</keyword>
<keyword evidence="4 7" id="KW-1133">Transmembrane helix</keyword>
<dbReference type="GO" id="GO:0005886">
    <property type="term" value="C:plasma membrane"/>
    <property type="evidence" value="ECO:0007669"/>
    <property type="project" value="UniProtKB-SubCell"/>
</dbReference>
<evidence type="ECO:0000313" key="9">
    <source>
        <dbReference type="EMBL" id="RRO86489.1"/>
    </source>
</evidence>
<dbReference type="RefSeq" id="WP_010271470.1">
    <property type="nucleotide sequence ID" value="NZ_CP066067.1"/>
</dbReference>
<name>A0A3R8PBJ6_9CORY</name>
<evidence type="ECO:0000256" key="4">
    <source>
        <dbReference type="ARBA" id="ARBA00022989"/>
    </source>
</evidence>
<feature type="compositionally biased region" description="Low complexity" evidence="8">
    <location>
        <begin position="11"/>
        <end position="23"/>
    </location>
</feature>